<evidence type="ECO:0000256" key="2">
    <source>
        <dbReference type="SAM" id="Coils"/>
    </source>
</evidence>
<gene>
    <name evidence="5" type="ORF">BSTOLATCC_MIC49157</name>
</gene>
<dbReference type="Pfam" id="PF14523">
    <property type="entry name" value="Syntaxin_2"/>
    <property type="match status" value="1"/>
</dbReference>
<reference evidence="5" key="1">
    <citation type="submission" date="2021-09" db="EMBL/GenBank/DDBJ databases">
        <authorList>
            <consortium name="AG Swart"/>
            <person name="Singh M."/>
            <person name="Singh A."/>
            <person name="Seah K."/>
            <person name="Emmerich C."/>
        </authorList>
    </citation>
    <scope>NUCLEOTIDE SEQUENCE</scope>
    <source>
        <strain evidence="5">ATCC30299</strain>
    </source>
</reference>
<evidence type="ECO:0000259" key="4">
    <source>
        <dbReference type="PROSITE" id="PS50192"/>
    </source>
</evidence>
<dbReference type="GO" id="GO:0006906">
    <property type="term" value="P:vesicle fusion"/>
    <property type="evidence" value="ECO:0007669"/>
    <property type="project" value="TreeGrafter"/>
</dbReference>
<comment type="caution">
    <text evidence="5">The sequence shown here is derived from an EMBL/GenBank/DDBJ whole genome shotgun (WGS) entry which is preliminary data.</text>
</comment>
<sequence length="238" mass="27061">MATYGKLESGLQQQATLVREFQQRLRKLKDITGQIGMSKNRAQLLSQAAKERENMMKLTKEIHASFKKYPPNFNEKIQHDKLTKEFQTLLKQYQDLNQKLLEKEKFAAAEEDKIIEESVETGQRPLNRDDDMFRSVGGLDEAMLRDRQEELNAIEKDMVEVNVMFKDVAKMVVDQGAMLDSAENNVDTAVKETGRAVIELDKAEVYQKKSKGKLYCILAIVCVVVGVLVAIVVSTVVF</sequence>
<keyword evidence="3" id="KW-0472">Membrane</keyword>
<dbReference type="Pfam" id="PF05739">
    <property type="entry name" value="SNARE"/>
    <property type="match status" value="1"/>
</dbReference>
<dbReference type="AlphaFoldDB" id="A0AAU9JXB6"/>
<dbReference type="GO" id="GO:0048278">
    <property type="term" value="P:vesicle docking"/>
    <property type="evidence" value="ECO:0007669"/>
    <property type="project" value="TreeGrafter"/>
</dbReference>
<keyword evidence="3" id="KW-1133">Transmembrane helix</keyword>
<dbReference type="PANTHER" id="PTHR19957:SF38">
    <property type="entry name" value="LD27581P"/>
    <property type="match status" value="1"/>
</dbReference>
<dbReference type="GO" id="GO:0000149">
    <property type="term" value="F:SNARE binding"/>
    <property type="evidence" value="ECO:0007669"/>
    <property type="project" value="TreeGrafter"/>
</dbReference>
<evidence type="ECO:0000256" key="1">
    <source>
        <dbReference type="ARBA" id="ARBA00009063"/>
    </source>
</evidence>
<dbReference type="GO" id="GO:0006886">
    <property type="term" value="P:intracellular protein transport"/>
    <property type="evidence" value="ECO:0007669"/>
    <property type="project" value="TreeGrafter"/>
</dbReference>
<organism evidence="5 6">
    <name type="scientific">Blepharisma stoltei</name>
    <dbReference type="NCBI Taxonomy" id="1481888"/>
    <lineage>
        <taxon>Eukaryota</taxon>
        <taxon>Sar</taxon>
        <taxon>Alveolata</taxon>
        <taxon>Ciliophora</taxon>
        <taxon>Postciliodesmatophora</taxon>
        <taxon>Heterotrichea</taxon>
        <taxon>Heterotrichida</taxon>
        <taxon>Blepharismidae</taxon>
        <taxon>Blepharisma</taxon>
    </lineage>
</organism>
<accession>A0AAU9JXB6</accession>
<dbReference type="GO" id="GO:0005484">
    <property type="term" value="F:SNAP receptor activity"/>
    <property type="evidence" value="ECO:0007669"/>
    <property type="project" value="TreeGrafter"/>
</dbReference>
<evidence type="ECO:0000256" key="3">
    <source>
        <dbReference type="SAM" id="Phobius"/>
    </source>
</evidence>
<evidence type="ECO:0000313" key="5">
    <source>
        <dbReference type="EMBL" id="CAG9329524.1"/>
    </source>
</evidence>
<dbReference type="InterPro" id="IPR045242">
    <property type="entry name" value="Syntaxin"/>
</dbReference>
<dbReference type="PROSITE" id="PS50192">
    <property type="entry name" value="T_SNARE"/>
    <property type="match status" value="1"/>
</dbReference>
<dbReference type="GO" id="GO:0012505">
    <property type="term" value="C:endomembrane system"/>
    <property type="evidence" value="ECO:0007669"/>
    <property type="project" value="TreeGrafter"/>
</dbReference>
<dbReference type="Proteomes" id="UP001162131">
    <property type="component" value="Unassembled WGS sequence"/>
</dbReference>
<dbReference type="InterPro" id="IPR010989">
    <property type="entry name" value="SNARE"/>
</dbReference>
<protein>
    <recommendedName>
        <fullName evidence="4">t-SNARE coiled-coil homology domain-containing protein</fullName>
    </recommendedName>
</protein>
<keyword evidence="2" id="KW-0175">Coiled coil</keyword>
<dbReference type="GO" id="GO:0031201">
    <property type="term" value="C:SNARE complex"/>
    <property type="evidence" value="ECO:0007669"/>
    <property type="project" value="TreeGrafter"/>
</dbReference>
<proteinExistence type="inferred from homology"/>
<dbReference type="Gene3D" id="1.20.5.110">
    <property type="match status" value="1"/>
</dbReference>
<feature type="transmembrane region" description="Helical" evidence="3">
    <location>
        <begin position="214"/>
        <end position="237"/>
    </location>
</feature>
<name>A0AAU9JXB6_9CILI</name>
<evidence type="ECO:0000313" key="6">
    <source>
        <dbReference type="Proteomes" id="UP001162131"/>
    </source>
</evidence>
<keyword evidence="6" id="KW-1185">Reference proteome</keyword>
<dbReference type="InterPro" id="IPR006011">
    <property type="entry name" value="Syntaxin_N"/>
</dbReference>
<dbReference type="SMART" id="SM00397">
    <property type="entry name" value="t_SNARE"/>
    <property type="match status" value="1"/>
</dbReference>
<dbReference type="Gene3D" id="1.20.58.70">
    <property type="match status" value="1"/>
</dbReference>
<dbReference type="SUPFAM" id="SSF47661">
    <property type="entry name" value="t-snare proteins"/>
    <property type="match status" value="1"/>
</dbReference>
<feature type="coiled-coil region" evidence="2">
    <location>
        <begin position="11"/>
        <end position="110"/>
    </location>
</feature>
<comment type="similarity">
    <text evidence="1">Belongs to the syntaxin family.</text>
</comment>
<dbReference type="PANTHER" id="PTHR19957">
    <property type="entry name" value="SYNTAXIN"/>
    <property type="match status" value="1"/>
</dbReference>
<dbReference type="InterPro" id="IPR000727">
    <property type="entry name" value="T_SNARE_dom"/>
</dbReference>
<dbReference type="EMBL" id="CAJZBQ010000048">
    <property type="protein sequence ID" value="CAG9329524.1"/>
    <property type="molecule type" value="Genomic_DNA"/>
</dbReference>
<feature type="domain" description="T-SNARE coiled-coil homology" evidence="4">
    <location>
        <begin position="141"/>
        <end position="203"/>
    </location>
</feature>
<keyword evidence="3" id="KW-0812">Transmembrane</keyword>